<name>A0ABW7MZ24_9FLAO</name>
<dbReference type="SUPFAM" id="SSF53448">
    <property type="entry name" value="Nucleotide-diphospho-sugar transferases"/>
    <property type="match status" value="1"/>
</dbReference>
<accession>A0ABW7MZ24</accession>
<comment type="caution">
    <text evidence="2">The sequence shown here is derived from an EMBL/GenBank/DDBJ whole genome shotgun (WGS) entry which is preliminary data.</text>
</comment>
<dbReference type="InterPro" id="IPR001173">
    <property type="entry name" value="Glyco_trans_2-like"/>
</dbReference>
<evidence type="ECO:0000259" key="1">
    <source>
        <dbReference type="Pfam" id="PF00535"/>
    </source>
</evidence>
<protein>
    <submittedName>
        <fullName evidence="2">Glycosyltransferase family 2 protein</fullName>
    </submittedName>
</protein>
<dbReference type="InterPro" id="IPR029044">
    <property type="entry name" value="Nucleotide-diphossugar_trans"/>
</dbReference>
<proteinExistence type="predicted"/>
<evidence type="ECO:0000313" key="2">
    <source>
        <dbReference type="EMBL" id="MFH6771638.1"/>
    </source>
</evidence>
<dbReference type="PANTHER" id="PTHR43179:SF7">
    <property type="entry name" value="RHAMNOSYLTRANSFERASE WBBL"/>
    <property type="match status" value="1"/>
</dbReference>
<dbReference type="Gene3D" id="3.90.550.10">
    <property type="entry name" value="Spore Coat Polysaccharide Biosynthesis Protein SpsA, Chain A"/>
    <property type="match status" value="1"/>
</dbReference>
<feature type="domain" description="Glycosyltransferase 2-like" evidence="1">
    <location>
        <begin position="6"/>
        <end position="189"/>
    </location>
</feature>
<dbReference type="Proteomes" id="UP001610100">
    <property type="component" value="Unassembled WGS sequence"/>
</dbReference>
<evidence type="ECO:0000313" key="3">
    <source>
        <dbReference type="Proteomes" id="UP001610100"/>
    </source>
</evidence>
<gene>
    <name evidence="2" type="ORF">V8G58_06785</name>
</gene>
<dbReference type="PANTHER" id="PTHR43179">
    <property type="entry name" value="RHAMNOSYLTRANSFERASE WBBL"/>
    <property type="match status" value="1"/>
</dbReference>
<dbReference type="CDD" id="cd04186">
    <property type="entry name" value="GT_2_like_c"/>
    <property type="match status" value="1"/>
</dbReference>
<organism evidence="2 3">
    <name type="scientific">Gaetbulibacter aestuarii</name>
    <dbReference type="NCBI Taxonomy" id="1502358"/>
    <lineage>
        <taxon>Bacteria</taxon>
        <taxon>Pseudomonadati</taxon>
        <taxon>Bacteroidota</taxon>
        <taxon>Flavobacteriia</taxon>
        <taxon>Flavobacteriales</taxon>
        <taxon>Flavobacteriaceae</taxon>
        <taxon>Gaetbulibacter</taxon>
    </lineage>
</organism>
<reference evidence="2 3" key="1">
    <citation type="submission" date="2024-02" db="EMBL/GenBank/DDBJ databases">
        <title>A Gaetbulibacter species isolated from tidal flats and genomic insights of their niches.</title>
        <authorList>
            <person name="Ye Y."/>
        </authorList>
    </citation>
    <scope>NUCLEOTIDE SEQUENCE [LARGE SCALE GENOMIC DNA]</scope>
    <source>
        <strain evidence="2 3">KYW382</strain>
    </source>
</reference>
<keyword evidence="3" id="KW-1185">Reference proteome</keyword>
<dbReference type="Pfam" id="PF00535">
    <property type="entry name" value="Glycos_transf_2"/>
    <property type="match status" value="1"/>
</dbReference>
<sequence>MACDISIIIINYNTANYTIDCIASILKHTPSDLDCEFIIVDNASETKNYFLLKNYIDSISNKINIKLIRSQINTGFGAGNMIGAQQATGNYLAFINNDVIFENDCLSALKEFMDNHENAGVCGPQAFKEDHSILPTIDHFASPLRELFGRNILEFLNQKTYPERKKLYAKPQRGQFVAGSFMFFRTTDFDQVGGFDTNIFLYYEETDICKRLAKNKKSAWLVPSGRFIHFHGASTPKSIALKIELKISLLYLTRKHYGMISYWIIRFYLQLKYFFSSLVKPKHWPLFFALIKGAPLSMSLKHKQKIQRIS</sequence>
<dbReference type="EMBL" id="JBAWKB010000001">
    <property type="protein sequence ID" value="MFH6771638.1"/>
    <property type="molecule type" value="Genomic_DNA"/>
</dbReference>
<dbReference type="RefSeq" id="WP_344740739.1">
    <property type="nucleotide sequence ID" value="NZ_BAABAY010000001.1"/>
</dbReference>